<evidence type="ECO:0000313" key="1">
    <source>
        <dbReference type="EMBL" id="MBP2361738.1"/>
    </source>
</evidence>
<accession>A0ABS4VCU4</accession>
<proteinExistence type="predicted"/>
<gene>
    <name evidence="1" type="ORF">JOF59_004138</name>
</gene>
<organism evidence="1 2">
    <name type="scientific">Streptomyces clavifer</name>
    <dbReference type="NCBI Taxonomy" id="68188"/>
    <lineage>
        <taxon>Bacteria</taxon>
        <taxon>Bacillati</taxon>
        <taxon>Actinomycetota</taxon>
        <taxon>Actinomycetes</taxon>
        <taxon>Kitasatosporales</taxon>
        <taxon>Streptomycetaceae</taxon>
        <taxon>Streptomyces</taxon>
    </lineage>
</organism>
<evidence type="ECO:0000313" key="2">
    <source>
        <dbReference type="Proteomes" id="UP001519311"/>
    </source>
</evidence>
<dbReference type="RefSeq" id="WP_209470653.1">
    <property type="nucleotide sequence ID" value="NZ_BMWJ01000015.1"/>
</dbReference>
<keyword evidence="2" id="KW-1185">Reference proteome</keyword>
<dbReference type="Proteomes" id="UP001519311">
    <property type="component" value="Unassembled WGS sequence"/>
</dbReference>
<dbReference type="EMBL" id="JAGINS010000001">
    <property type="protein sequence ID" value="MBP2361738.1"/>
    <property type="molecule type" value="Genomic_DNA"/>
</dbReference>
<name>A0ABS4VCU4_9ACTN</name>
<sequence length="101" mass="10933">MPRELQSFFHDLGVDLCLCSVDGCEDSYSSSSPASRSVRTSACPKPWWFRKAGSRGVSSQAGQHPCGGFPSLGTAHRVQGEAEFVERFGKEAGDVVLRLRA</sequence>
<protein>
    <submittedName>
        <fullName evidence="1">Uncharacterized protein</fullName>
    </submittedName>
</protein>
<reference evidence="1 2" key="1">
    <citation type="submission" date="2021-03" db="EMBL/GenBank/DDBJ databases">
        <title>Sequencing the genomes of 1000 actinobacteria strains.</title>
        <authorList>
            <person name="Klenk H.-P."/>
        </authorList>
    </citation>
    <scope>NUCLEOTIDE SEQUENCE [LARGE SCALE GENOMIC DNA]</scope>
    <source>
        <strain evidence="1 2">DSM 40843</strain>
    </source>
</reference>
<comment type="caution">
    <text evidence="1">The sequence shown here is derived from an EMBL/GenBank/DDBJ whole genome shotgun (WGS) entry which is preliminary data.</text>
</comment>